<dbReference type="GO" id="GO:0003725">
    <property type="term" value="F:double-stranded RNA binding"/>
    <property type="evidence" value="ECO:0007669"/>
    <property type="project" value="InterPro"/>
</dbReference>
<reference evidence="12" key="1">
    <citation type="journal article" date="2020" name="mSystems">
        <title>Genome- and Community-Level Interaction Insights into Carbon Utilization and Element Cycling Functions of Hydrothermarchaeota in Hydrothermal Sediment.</title>
        <authorList>
            <person name="Zhou Z."/>
            <person name="Liu Y."/>
            <person name="Xu W."/>
            <person name="Pan J."/>
            <person name="Luo Z.H."/>
            <person name="Li M."/>
        </authorList>
    </citation>
    <scope>NUCLEOTIDE SEQUENCE [LARGE SCALE GENOMIC DNA]</scope>
    <source>
        <strain evidence="12">HyVt-483</strain>
    </source>
</reference>
<dbReference type="Pfam" id="PF01300">
    <property type="entry name" value="Sua5_yciO_yrdC"/>
    <property type="match status" value="1"/>
</dbReference>
<dbReference type="PROSITE" id="PS51160">
    <property type="entry name" value="ACYLPHOSPHATASE_3"/>
    <property type="match status" value="1"/>
</dbReference>
<dbReference type="GO" id="GO:0003998">
    <property type="term" value="F:acylphosphatase activity"/>
    <property type="evidence" value="ECO:0007669"/>
    <property type="project" value="UniProtKB-EC"/>
</dbReference>
<dbReference type="GO" id="GO:0008270">
    <property type="term" value="F:zinc ion binding"/>
    <property type="evidence" value="ECO:0007669"/>
    <property type="project" value="UniProtKB-KW"/>
</dbReference>
<dbReference type="GO" id="GO:0016874">
    <property type="term" value="F:ligase activity"/>
    <property type="evidence" value="ECO:0007669"/>
    <property type="project" value="UniProtKB-UniRule"/>
</dbReference>
<dbReference type="PIRSF" id="PIRSF006256">
    <property type="entry name" value="CMPcnvr_hdrg_mat"/>
    <property type="match status" value="1"/>
</dbReference>
<evidence type="ECO:0000259" key="10">
    <source>
        <dbReference type="PROSITE" id="PS51160"/>
    </source>
</evidence>
<gene>
    <name evidence="12" type="primary">hypF</name>
    <name evidence="12" type="ORF">ENJ40_06875</name>
</gene>
<evidence type="ECO:0000256" key="9">
    <source>
        <dbReference type="PROSITE-ProRule" id="PRU00520"/>
    </source>
</evidence>
<dbReference type="PANTHER" id="PTHR42959">
    <property type="entry name" value="CARBAMOYLTRANSFERASE"/>
    <property type="match status" value="1"/>
</dbReference>
<dbReference type="PROSITE" id="PS00150">
    <property type="entry name" value="ACYLPHOSPHATASE_1"/>
    <property type="match status" value="1"/>
</dbReference>
<dbReference type="Pfam" id="PF00708">
    <property type="entry name" value="Acylphosphatase"/>
    <property type="match status" value="1"/>
</dbReference>
<keyword evidence="9" id="KW-0378">Hydrolase</keyword>
<evidence type="ECO:0000259" key="11">
    <source>
        <dbReference type="PROSITE" id="PS51163"/>
    </source>
</evidence>
<organism evidence="12">
    <name type="scientific">Thermosulfurimonas dismutans</name>
    <dbReference type="NCBI Taxonomy" id="999894"/>
    <lineage>
        <taxon>Bacteria</taxon>
        <taxon>Pseudomonadati</taxon>
        <taxon>Thermodesulfobacteriota</taxon>
        <taxon>Thermodesulfobacteria</taxon>
        <taxon>Thermodesulfobacteriales</taxon>
        <taxon>Thermodesulfobacteriaceae</taxon>
        <taxon>Thermosulfurimonas</taxon>
    </lineage>
</organism>
<dbReference type="Proteomes" id="UP000886043">
    <property type="component" value="Unassembled WGS sequence"/>
</dbReference>
<protein>
    <recommendedName>
        <fullName evidence="8">Carbamoyltransferase</fullName>
        <ecNumber evidence="8">6.2.-.-</ecNumber>
    </recommendedName>
</protein>
<dbReference type="Pfam" id="PF17788">
    <property type="entry name" value="HypF_C"/>
    <property type="match status" value="1"/>
</dbReference>
<dbReference type="Gene3D" id="3.90.870.50">
    <property type="match status" value="1"/>
</dbReference>
<dbReference type="InterPro" id="IPR011125">
    <property type="entry name" value="Znf_HypF"/>
</dbReference>
<keyword evidence="5" id="KW-0863">Zinc-finger</keyword>
<dbReference type="PROSITE" id="PS51163">
    <property type="entry name" value="YRDC"/>
    <property type="match status" value="1"/>
</dbReference>
<evidence type="ECO:0000256" key="2">
    <source>
        <dbReference type="ARBA" id="ARBA00008097"/>
    </source>
</evidence>
<keyword evidence="6" id="KW-0862">Zinc</keyword>
<evidence type="ECO:0000256" key="3">
    <source>
        <dbReference type="ARBA" id="ARBA00022598"/>
    </source>
</evidence>
<evidence type="ECO:0000256" key="7">
    <source>
        <dbReference type="ARBA" id="ARBA00048220"/>
    </source>
</evidence>
<evidence type="ECO:0000256" key="5">
    <source>
        <dbReference type="ARBA" id="ARBA00022771"/>
    </source>
</evidence>
<dbReference type="GO" id="GO:0051604">
    <property type="term" value="P:protein maturation"/>
    <property type="evidence" value="ECO:0007669"/>
    <property type="project" value="TreeGrafter"/>
</dbReference>
<name>A0A7C3GL20_9BACT</name>
<evidence type="ECO:0000256" key="8">
    <source>
        <dbReference type="PIRNR" id="PIRNR006256"/>
    </source>
</evidence>
<dbReference type="UniPathway" id="UPA00335"/>
<feature type="domain" description="YrdC-like" evidence="11">
    <location>
        <begin position="198"/>
        <end position="384"/>
    </location>
</feature>
<feature type="active site" evidence="9">
    <location>
        <position position="18"/>
    </location>
</feature>
<dbReference type="EMBL" id="DRMH01000087">
    <property type="protein sequence ID" value="HFC98161.1"/>
    <property type="molecule type" value="Genomic_DNA"/>
</dbReference>
<dbReference type="NCBIfam" id="TIGR00143">
    <property type="entry name" value="hypF"/>
    <property type="match status" value="1"/>
</dbReference>
<evidence type="ECO:0000256" key="6">
    <source>
        <dbReference type="ARBA" id="ARBA00022833"/>
    </source>
</evidence>
<dbReference type="Gene3D" id="3.30.420.40">
    <property type="match status" value="1"/>
</dbReference>
<sequence>MKSLRILVDGRVQGVGFRPFLVRLARRLALSGEVRNVPEGVEVFITGEEKNLRAFLSALRAEAPPLSRIRRISVRSFPEAFSGEFKARKSSAGPPATYVSPDVATCPECLSEIFSPEDRRFGYPFTTCTDCGPRYTVIEALPYDRERTSMRDFPQCPDCLREYRDPASRRFHAETNACPVCGPRILILSRDGEKVEAPNPWEFVIRSLREGAIWALKGLGGFHLACDAENESAVRELRARKHRPRKPFAVMVRDLETARDLAELTPEEAAALTSRRAPIVLSRKKKPFPLAESVAPGIYLVGLMLPYTPLHHLLLSLWPGKALIMTSGNLSGEPLCFENREALSRLSGIADFFLLHDRRIVNPLDDSVVRFSGKTRIVLRRARGLAPDPLPLPRKKSGLLGTGAFLKNTFALTRNEEAFLSPHLGDLESVATLSLWKRTLKSYEHLFSVKPRGLVADLHPDYLSTRLAEEMAQSKGLPLFRLQHHAAHAYSALGERAGGRALALVLDGAGLGTDRTIWGGEVLLLEGPCFRRLARLRPFELPGGEAAEREPWRVALALLLKLFVPDEARRILLSRVPELSEEKIRLVEIQLARGLNVPRTSSAGRLFEALAVILGCGSANSYEGELALRLEGLAAEAEEEEGEGYLVEFDPSSGTIPPEAFLTAALRDLKRGVPRELIARRFHLGLARALSRAAAELSRLNGIQEVALSGGCFQNAIFLEIVKRALSARGLKPVFSEEVPPNDGGISYGQVVWGSLKEAC</sequence>
<comment type="pathway">
    <text evidence="1">Protein modification; [NiFe] hydrogenase maturation.</text>
</comment>
<proteinExistence type="inferred from homology"/>
<comment type="caution">
    <text evidence="12">The sequence shown here is derived from an EMBL/GenBank/DDBJ whole genome shotgun (WGS) entry which is preliminary data.</text>
</comment>
<dbReference type="InterPro" id="IPR006070">
    <property type="entry name" value="Sua5-like_dom"/>
</dbReference>
<evidence type="ECO:0000313" key="12">
    <source>
        <dbReference type="EMBL" id="HFC98161.1"/>
    </source>
</evidence>
<dbReference type="InterPro" id="IPR004421">
    <property type="entry name" value="Carbamoyltransferase_HypF"/>
</dbReference>
<dbReference type="SUPFAM" id="SSF55821">
    <property type="entry name" value="YrdC/RibB"/>
    <property type="match status" value="1"/>
</dbReference>
<dbReference type="AlphaFoldDB" id="A0A7C3GL20"/>
<dbReference type="InterPro" id="IPR051060">
    <property type="entry name" value="Carbamoyltrans_HypF-like"/>
</dbReference>
<dbReference type="Pfam" id="PF07503">
    <property type="entry name" value="zf-HYPF"/>
    <property type="match status" value="2"/>
</dbReference>
<dbReference type="SUPFAM" id="SSF54975">
    <property type="entry name" value="Acylphosphatase/BLUF domain-like"/>
    <property type="match status" value="1"/>
</dbReference>
<dbReference type="PANTHER" id="PTHR42959:SF1">
    <property type="entry name" value="CARBAMOYLTRANSFERASE HYPF"/>
    <property type="match status" value="1"/>
</dbReference>
<evidence type="ECO:0000256" key="1">
    <source>
        <dbReference type="ARBA" id="ARBA00004711"/>
    </source>
</evidence>
<comment type="similarity">
    <text evidence="2 8">Belongs to the carbamoyltransferase HypF family.</text>
</comment>
<dbReference type="Gene3D" id="3.30.420.360">
    <property type="match status" value="1"/>
</dbReference>
<dbReference type="InterPro" id="IPR041440">
    <property type="entry name" value="HypF_C"/>
</dbReference>
<dbReference type="InterPro" id="IPR017945">
    <property type="entry name" value="DHBP_synth_RibB-like_a/b_dom"/>
</dbReference>
<dbReference type="InterPro" id="IPR043129">
    <property type="entry name" value="ATPase_NBD"/>
</dbReference>
<dbReference type="Gene3D" id="3.30.110.120">
    <property type="match status" value="1"/>
</dbReference>
<feature type="domain" description="Acylphosphatase-like" evidence="10">
    <location>
        <begin position="3"/>
        <end position="89"/>
    </location>
</feature>
<dbReference type="InterPro" id="IPR001792">
    <property type="entry name" value="Acylphosphatase-like_dom"/>
</dbReference>
<keyword evidence="3" id="KW-0436">Ligase</keyword>
<keyword evidence="4" id="KW-0479">Metal-binding</keyword>
<dbReference type="Pfam" id="PF22521">
    <property type="entry name" value="HypF_C_2"/>
    <property type="match status" value="1"/>
</dbReference>
<evidence type="ECO:0000256" key="4">
    <source>
        <dbReference type="ARBA" id="ARBA00022723"/>
    </source>
</evidence>
<dbReference type="EC" id="6.2.-.-" evidence="8"/>
<dbReference type="SUPFAM" id="SSF53067">
    <property type="entry name" value="Actin-like ATPase domain"/>
    <property type="match status" value="1"/>
</dbReference>
<dbReference type="InterPro" id="IPR055128">
    <property type="entry name" value="HypF_C_2"/>
</dbReference>
<dbReference type="InterPro" id="IPR017968">
    <property type="entry name" value="Acylphosphatase_CS"/>
</dbReference>
<feature type="active site" evidence="9">
    <location>
        <position position="36"/>
    </location>
</feature>
<dbReference type="InterPro" id="IPR036046">
    <property type="entry name" value="Acylphosphatase-like_dom_sf"/>
</dbReference>
<accession>A0A7C3GL20</accession>
<dbReference type="GO" id="GO:0016743">
    <property type="term" value="F:carboxyl- or carbamoyltransferase activity"/>
    <property type="evidence" value="ECO:0007669"/>
    <property type="project" value="UniProtKB-UniRule"/>
</dbReference>
<comment type="catalytic activity">
    <reaction evidence="7">
        <text>C-terminal L-cysteinyl-[HypE protein] + carbamoyl phosphate + ATP + H2O = C-terminal S-carboxamide-L-cysteinyl-[HypE protein] + AMP + phosphate + diphosphate + H(+)</text>
        <dbReference type="Rhea" id="RHEA:55636"/>
        <dbReference type="Rhea" id="RHEA-COMP:14247"/>
        <dbReference type="Rhea" id="RHEA-COMP:14392"/>
        <dbReference type="ChEBI" id="CHEBI:15377"/>
        <dbReference type="ChEBI" id="CHEBI:15378"/>
        <dbReference type="ChEBI" id="CHEBI:30616"/>
        <dbReference type="ChEBI" id="CHEBI:33019"/>
        <dbReference type="ChEBI" id="CHEBI:43474"/>
        <dbReference type="ChEBI" id="CHEBI:58228"/>
        <dbReference type="ChEBI" id="CHEBI:76913"/>
        <dbReference type="ChEBI" id="CHEBI:139126"/>
        <dbReference type="ChEBI" id="CHEBI:456215"/>
    </reaction>
</comment>
<comment type="catalytic activity">
    <reaction evidence="9">
        <text>an acyl phosphate + H2O = a carboxylate + phosphate + H(+)</text>
        <dbReference type="Rhea" id="RHEA:14965"/>
        <dbReference type="ChEBI" id="CHEBI:15377"/>
        <dbReference type="ChEBI" id="CHEBI:15378"/>
        <dbReference type="ChEBI" id="CHEBI:29067"/>
        <dbReference type="ChEBI" id="CHEBI:43474"/>
        <dbReference type="ChEBI" id="CHEBI:59918"/>
        <dbReference type="EC" id="3.6.1.7"/>
    </reaction>
</comment>